<dbReference type="Proteomes" id="UP000073601">
    <property type="component" value="Unassembled WGS sequence"/>
</dbReference>
<evidence type="ECO:0000256" key="1">
    <source>
        <dbReference type="ARBA" id="ARBA00002591"/>
    </source>
</evidence>
<dbReference type="OrthoDB" id="9789463at2"/>
<dbReference type="HAMAP" id="MF_00415">
    <property type="entry name" value="FlgH"/>
    <property type="match status" value="1"/>
</dbReference>
<accession>A0A128ERD4</accession>
<dbReference type="PRINTS" id="PR01008">
    <property type="entry name" value="FLGLRINGFLGH"/>
</dbReference>
<comment type="function">
    <text evidence="1 11">Assembles around the rod to form the L-ring and probably protects the motor/basal body from shearing forces during rotation.</text>
</comment>
<dbReference type="GO" id="GO:0003774">
    <property type="term" value="F:cytoskeletal motor activity"/>
    <property type="evidence" value="ECO:0007669"/>
    <property type="project" value="InterPro"/>
</dbReference>
<evidence type="ECO:0000256" key="5">
    <source>
        <dbReference type="ARBA" id="ARBA00022729"/>
    </source>
</evidence>
<evidence type="ECO:0000313" key="14">
    <source>
        <dbReference type="Proteomes" id="UP000073601"/>
    </source>
</evidence>
<organism evidence="13 14">
    <name type="scientific">Grimontia marina</name>
    <dbReference type="NCBI Taxonomy" id="646534"/>
    <lineage>
        <taxon>Bacteria</taxon>
        <taxon>Pseudomonadati</taxon>
        <taxon>Pseudomonadota</taxon>
        <taxon>Gammaproteobacteria</taxon>
        <taxon>Vibrionales</taxon>
        <taxon>Vibrionaceae</taxon>
        <taxon>Grimontia</taxon>
    </lineage>
</organism>
<dbReference type="PANTHER" id="PTHR34933">
    <property type="entry name" value="FLAGELLAR L-RING PROTEIN"/>
    <property type="match status" value="1"/>
</dbReference>
<dbReference type="PROSITE" id="PS51257">
    <property type="entry name" value="PROKAR_LIPOPROTEIN"/>
    <property type="match status" value="1"/>
</dbReference>
<dbReference type="GO" id="GO:0009427">
    <property type="term" value="C:bacterial-type flagellum basal body, distal rod, L ring"/>
    <property type="evidence" value="ECO:0007669"/>
    <property type="project" value="InterPro"/>
</dbReference>
<dbReference type="GO" id="GO:0009279">
    <property type="term" value="C:cell outer membrane"/>
    <property type="evidence" value="ECO:0007669"/>
    <property type="project" value="UniProtKB-SubCell"/>
</dbReference>
<comment type="similarity">
    <text evidence="3 11">Belongs to the FlgH family.</text>
</comment>
<keyword evidence="8 11" id="KW-0975">Bacterial flagellum</keyword>
<evidence type="ECO:0000256" key="10">
    <source>
        <dbReference type="ARBA" id="ARBA00023288"/>
    </source>
</evidence>
<keyword evidence="10 11" id="KW-0449">Lipoprotein</keyword>
<gene>
    <name evidence="13" type="primary">flgH_1</name>
    <name evidence="11" type="synonym">flgH</name>
    <name evidence="13" type="ORF">GMA8713_00028</name>
</gene>
<evidence type="ECO:0000256" key="8">
    <source>
        <dbReference type="ARBA" id="ARBA00023143"/>
    </source>
</evidence>
<dbReference type="PANTHER" id="PTHR34933:SF1">
    <property type="entry name" value="FLAGELLAR L-RING PROTEIN"/>
    <property type="match status" value="1"/>
</dbReference>
<dbReference type="InterPro" id="IPR000527">
    <property type="entry name" value="Flag_Lring"/>
</dbReference>
<keyword evidence="9 11" id="KW-0998">Cell outer membrane</keyword>
<keyword evidence="13" id="KW-0966">Cell projection</keyword>
<keyword evidence="5 11" id="KW-0732">Signal</keyword>
<feature type="compositionally biased region" description="Low complexity" evidence="12">
    <location>
        <begin position="123"/>
        <end position="135"/>
    </location>
</feature>
<dbReference type="NCBIfam" id="NF001302">
    <property type="entry name" value="PRK00249.1-2"/>
    <property type="match status" value="1"/>
</dbReference>
<evidence type="ECO:0000256" key="7">
    <source>
        <dbReference type="ARBA" id="ARBA00023139"/>
    </source>
</evidence>
<evidence type="ECO:0000256" key="9">
    <source>
        <dbReference type="ARBA" id="ARBA00023237"/>
    </source>
</evidence>
<evidence type="ECO:0000256" key="3">
    <source>
        <dbReference type="ARBA" id="ARBA00006929"/>
    </source>
</evidence>
<proteinExistence type="inferred from homology"/>
<keyword evidence="7" id="KW-0564">Palmitate</keyword>
<evidence type="ECO:0000313" key="13">
    <source>
        <dbReference type="EMBL" id="CZF77122.1"/>
    </source>
</evidence>
<name>A0A128ERD4_9GAMM</name>
<protein>
    <recommendedName>
        <fullName evidence="11">Flagellar L-ring protein</fullName>
    </recommendedName>
    <alternativeName>
        <fullName evidence="11">Basal body L-ring protein</fullName>
    </alternativeName>
</protein>
<keyword evidence="13" id="KW-0282">Flagellum</keyword>
<evidence type="ECO:0000256" key="6">
    <source>
        <dbReference type="ARBA" id="ARBA00023136"/>
    </source>
</evidence>
<keyword evidence="6 11" id="KW-0472">Membrane</keyword>
<sequence>MKKLLITGFMLATVSGCELMNPEAFLAENQSEVVQGTTETDAVEGTTDPGNEGLIGLLREREDPVAGDPNWTPLHPTRQPEHYATATGSLFSAVSAQDLYDDTKPRGIGDIVTVMLEEKTQAKKSASSDAAKSSDLSMDPLSLGGQEVTIGERNLSYAAAHDNSTSGSTSADQSNSISGSISVEVIDVMSNGNLMIRGEKWLTLNTGDEYIRLSGTIRPDDITSENTIASTRISNARIQYSGTGDRQDTQDQGFLARFFNVVL</sequence>
<dbReference type="GO" id="GO:0071973">
    <property type="term" value="P:bacterial-type flagellum-dependent cell motility"/>
    <property type="evidence" value="ECO:0007669"/>
    <property type="project" value="InterPro"/>
</dbReference>
<evidence type="ECO:0000256" key="12">
    <source>
        <dbReference type="SAM" id="MobiDB-lite"/>
    </source>
</evidence>
<comment type="subunit">
    <text evidence="4 11">The basal body constitutes a major portion of the flagellar organelle and consists of four rings (L,P,S, and M) mounted on a central rod.</text>
</comment>
<comment type="subcellular location">
    <subcellularLocation>
        <location evidence="11">Cell outer membrane</location>
        <topology evidence="11">Lipid-anchor</topology>
    </subcellularLocation>
    <subcellularLocation>
        <location evidence="11">Bacterial flagellum basal body</location>
    </subcellularLocation>
    <subcellularLocation>
        <location evidence="2">Membrane</location>
        <topology evidence="2">Lipid-anchor</topology>
    </subcellularLocation>
</comment>
<keyword evidence="13" id="KW-0969">Cilium</keyword>
<dbReference type="AlphaFoldDB" id="A0A128ERD4"/>
<keyword evidence="14" id="KW-1185">Reference proteome</keyword>
<evidence type="ECO:0000256" key="4">
    <source>
        <dbReference type="ARBA" id="ARBA00011439"/>
    </source>
</evidence>
<dbReference type="EMBL" id="FIZY01000001">
    <property type="protein sequence ID" value="CZF77122.1"/>
    <property type="molecule type" value="Genomic_DNA"/>
</dbReference>
<dbReference type="RefSeq" id="WP_062704546.1">
    <property type="nucleotide sequence ID" value="NZ_CAWRCI010000001.1"/>
</dbReference>
<evidence type="ECO:0000256" key="2">
    <source>
        <dbReference type="ARBA" id="ARBA00004635"/>
    </source>
</evidence>
<reference evidence="14" key="1">
    <citation type="submission" date="2016-02" db="EMBL/GenBank/DDBJ databases">
        <authorList>
            <person name="Rodrigo-Torres Lidia"/>
            <person name="Arahal R.David."/>
        </authorList>
    </citation>
    <scope>NUCLEOTIDE SEQUENCE [LARGE SCALE GENOMIC DNA]</scope>
    <source>
        <strain evidence="14">CECT 8713</strain>
    </source>
</reference>
<dbReference type="Pfam" id="PF02107">
    <property type="entry name" value="FlgH"/>
    <property type="match status" value="1"/>
</dbReference>
<feature type="region of interest" description="Disordered" evidence="12">
    <location>
        <begin position="123"/>
        <end position="143"/>
    </location>
</feature>
<evidence type="ECO:0000256" key="11">
    <source>
        <dbReference type="HAMAP-Rule" id="MF_00415"/>
    </source>
</evidence>